<name>A0A5Q0LN36_9ACTN</name>
<organism evidence="3 4">
    <name type="scientific">Streptomyces fagopyri</name>
    <dbReference type="NCBI Taxonomy" id="2662397"/>
    <lineage>
        <taxon>Bacteria</taxon>
        <taxon>Bacillati</taxon>
        <taxon>Actinomycetota</taxon>
        <taxon>Actinomycetes</taxon>
        <taxon>Kitasatosporales</taxon>
        <taxon>Streptomycetaceae</taxon>
        <taxon>Streptomyces</taxon>
    </lineage>
</organism>
<feature type="region of interest" description="Disordered" evidence="1">
    <location>
        <begin position="1"/>
        <end position="24"/>
    </location>
</feature>
<gene>
    <name evidence="3" type="ORF">GFH48_38840</name>
</gene>
<accession>A0A5Q0LN36</accession>
<dbReference type="AlphaFoldDB" id="A0A5Q0LN36"/>
<keyword evidence="2" id="KW-0472">Membrane</keyword>
<dbReference type="Proteomes" id="UP000326179">
    <property type="component" value="Chromosome"/>
</dbReference>
<reference evidence="3 4" key="1">
    <citation type="submission" date="2019-10" db="EMBL/GenBank/DDBJ databases">
        <title>A novel species.</title>
        <authorList>
            <person name="Gao J."/>
        </authorList>
    </citation>
    <scope>NUCLEOTIDE SEQUENCE [LARGE SCALE GENOMIC DNA]</scope>
    <source>
        <strain evidence="3 4">QMT-28</strain>
    </source>
</reference>
<keyword evidence="4" id="KW-1185">Reference proteome</keyword>
<keyword evidence="2" id="KW-0812">Transmembrane</keyword>
<proteinExistence type="predicted"/>
<evidence type="ECO:0000313" key="4">
    <source>
        <dbReference type="Proteomes" id="UP000326179"/>
    </source>
</evidence>
<dbReference type="KEGG" id="sfy:GFH48_38840"/>
<evidence type="ECO:0000313" key="3">
    <source>
        <dbReference type="EMBL" id="QFZ78440.1"/>
    </source>
</evidence>
<evidence type="ECO:0000256" key="2">
    <source>
        <dbReference type="SAM" id="Phobius"/>
    </source>
</evidence>
<feature type="transmembrane region" description="Helical" evidence="2">
    <location>
        <begin position="61"/>
        <end position="81"/>
    </location>
</feature>
<keyword evidence="2" id="KW-1133">Transmembrane helix</keyword>
<protein>
    <submittedName>
        <fullName evidence="3">Uncharacterized protein</fullName>
    </submittedName>
</protein>
<evidence type="ECO:0000256" key="1">
    <source>
        <dbReference type="SAM" id="MobiDB-lite"/>
    </source>
</evidence>
<dbReference type="EMBL" id="CP045643">
    <property type="protein sequence ID" value="QFZ78440.1"/>
    <property type="molecule type" value="Genomic_DNA"/>
</dbReference>
<sequence length="101" mass="10767">MPLLNFHRSSGAEEPSCTDLDSPPEPSLKLLMMLTVPIDPRTSSRATATAAMARTMYEPCVLWMVSGPMLMVPLTLLSWTVKVLTCASPPALTVGSTATSS</sequence>